<dbReference type="SUPFAM" id="SSF56112">
    <property type="entry name" value="Protein kinase-like (PK-like)"/>
    <property type="match status" value="1"/>
</dbReference>
<dbReference type="AlphaFoldDB" id="G6EYP8"/>
<proteinExistence type="inferred from homology"/>
<reference evidence="3 4" key="1">
    <citation type="submission" date="2011-10" db="EMBL/GenBank/DDBJ databases">
        <title>Genome Sequence of Commensalibacter intestini A911, isolated from Drosophila gut.</title>
        <authorList>
            <person name="Lee W.-J."/>
            <person name="Kim E.-K."/>
        </authorList>
    </citation>
    <scope>NUCLEOTIDE SEQUENCE [LARGE SCALE GENOMIC DNA]</scope>
    <source>
        <strain evidence="3 4">A911</strain>
    </source>
</reference>
<name>G6EYP8_9PROT</name>
<comment type="caution">
    <text evidence="3">The sequence shown here is derived from an EMBL/GenBank/DDBJ whole genome shotgun (WGS) entry which is preliminary data.</text>
</comment>
<dbReference type="GO" id="GO:0016301">
    <property type="term" value="F:kinase activity"/>
    <property type="evidence" value="ECO:0007669"/>
    <property type="project" value="UniProtKB-UniRule"/>
</dbReference>
<organism evidence="3 4">
    <name type="scientific">Commensalibacter intestini A911</name>
    <dbReference type="NCBI Taxonomy" id="1088868"/>
    <lineage>
        <taxon>Bacteria</taxon>
        <taxon>Pseudomonadati</taxon>
        <taxon>Pseudomonadota</taxon>
        <taxon>Alphaproteobacteria</taxon>
        <taxon>Acetobacterales</taxon>
        <taxon>Acetobacteraceae</taxon>
    </lineage>
</organism>
<keyword evidence="2" id="KW-0808">Transferase</keyword>
<dbReference type="InterPro" id="IPR016477">
    <property type="entry name" value="Fructo-/Ketosamine-3-kinase"/>
</dbReference>
<gene>
    <name evidence="3" type="ORF">CIN_05680</name>
</gene>
<evidence type="ECO:0000313" key="3">
    <source>
        <dbReference type="EMBL" id="EHD14636.1"/>
    </source>
</evidence>
<dbReference type="eggNOG" id="COG3001">
    <property type="taxonomic scope" value="Bacteria"/>
</dbReference>
<dbReference type="STRING" id="1088868.CIN_05680"/>
<accession>G6EYP8</accession>
<dbReference type="Pfam" id="PF03881">
    <property type="entry name" value="Fructosamin_kin"/>
    <property type="match status" value="1"/>
</dbReference>
<dbReference type="Gene3D" id="3.30.200.20">
    <property type="entry name" value="Phosphorylase Kinase, domain 1"/>
    <property type="match status" value="1"/>
</dbReference>
<sequence>MKTRSLVQIAEEQLATKIEKAQPLTQGDLSEAVLITTSSGESYVIKNRFAPEIEGSMLKFLAEHHIDVPKVFFSNPDILIMEAIQETNCLSKEAWQNLALTLTKLHQVDNDTYGWKINYAFGKVPIINTPSHDWVEFWGQNRLAYYLYKLPKDTALQIEKLIKNLDHYIPRNPKISLLHGDLWSGNIITHINRPYLIDPACYFGHNEVDIAMLNIFGSSPDTFYKSYSLLESGWQERTPVYQLFPAIVHYILFGDYYLHMIHTLLNRLKL</sequence>
<dbReference type="Proteomes" id="UP000005939">
    <property type="component" value="Unassembled WGS sequence"/>
</dbReference>
<dbReference type="EMBL" id="AGFR01000003">
    <property type="protein sequence ID" value="EHD14636.1"/>
    <property type="molecule type" value="Genomic_DNA"/>
</dbReference>
<dbReference type="PIRSF" id="PIRSF006221">
    <property type="entry name" value="Ketosamine-3-kinase"/>
    <property type="match status" value="1"/>
</dbReference>
<evidence type="ECO:0000256" key="1">
    <source>
        <dbReference type="ARBA" id="ARBA00009460"/>
    </source>
</evidence>
<protein>
    <recommendedName>
        <fullName evidence="5">Aminoglycoside phosphotransferase</fullName>
    </recommendedName>
</protein>
<dbReference type="PANTHER" id="PTHR12149:SF8">
    <property type="entry name" value="PROTEIN-RIBULOSAMINE 3-KINASE"/>
    <property type="match status" value="1"/>
</dbReference>
<evidence type="ECO:0008006" key="5">
    <source>
        <dbReference type="Google" id="ProtNLM"/>
    </source>
</evidence>
<dbReference type="OrthoDB" id="5291879at2"/>
<dbReference type="RefSeq" id="WP_008853558.1">
    <property type="nucleotide sequence ID" value="NZ_AGFR01000003.1"/>
</dbReference>
<dbReference type="Gene3D" id="3.90.1200.10">
    <property type="match status" value="1"/>
</dbReference>
<dbReference type="PANTHER" id="PTHR12149">
    <property type="entry name" value="FRUCTOSAMINE 3 KINASE-RELATED PROTEIN"/>
    <property type="match status" value="1"/>
</dbReference>
<evidence type="ECO:0000313" key="4">
    <source>
        <dbReference type="Proteomes" id="UP000005939"/>
    </source>
</evidence>
<dbReference type="InterPro" id="IPR011009">
    <property type="entry name" value="Kinase-like_dom_sf"/>
</dbReference>
<keyword evidence="2" id="KW-0418">Kinase</keyword>
<comment type="similarity">
    <text evidence="1 2">Belongs to the fructosamine kinase family.</text>
</comment>
<evidence type="ECO:0000256" key="2">
    <source>
        <dbReference type="PIRNR" id="PIRNR006221"/>
    </source>
</evidence>